<reference evidence="2" key="1">
    <citation type="journal article" date="2011" name="Biologija">
        <title>Analysis of phthalate degradation operon from Arthrobacter sp. 68b.</title>
        <authorList>
            <person name="Stanislauskiene R."/>
            <person name="Rudenkov M."/>
            <person name="Karvelis L."/>
            <person name="Gasparaviciute R."/>
            <person name="Meskiene R."/>
            <person name="Casaite V."/>
            <person name="Meskys R."/>
        </authorList>
    </citation>
    <scope>NUCLEOTIDE SEQUENCE</scope>
    <source>
        <strain evidence="2">68b</strain>
        <plasmid evidence="2">p2MP</plasmid>
    </source>
</reference>
<dbReference type="RefSeq" id="WP_173160794.1">
    <property type="nucleotide sequence ID" value="NZ_KJ410765.1"/>
</dbReference>
<dbReference type="InterPro" id="IPR011008">
    <property type="entry name" value="Dimeric_a/b-barrel"/>
</dbReference>
<dbReference type="Pfam" id="PF07045">
    <property type="entry name" value="DUF1330"/>
    <property type="match status" value="1"/>
</dbReference>
<evidence type="ECO:0000259" key="1">
    <source>
        <dbReference type="Pfam" id="PF07045"/>
    </source>
</evidence>
<dbReference type="Gene3D" id="3.30.70.100">
    <property type="match status" value="1"/>
</dbReference>
<reference evidence="2" key="2">
    <citation type="submission" date="2014-02" db="EMBL/GenBank/DDBJ databases">
        <title>Plasmid-mediated 2-methylpyridine and pyridine degradation in Arthrobacter sp. 68b.</title>
        <authorList>
            <person name="Stanislauskiene R."/>
            <person name="Rutkiene R."/>
            <person name="Gasparaviciute R."/>
            <person name="Meskiene R."/>
            <person name="Bachamatova I."/>
            <person name="Marcinkeviciene L."/>
            <person name="Meskys R."/>
        </authorList>
    </citation>
    <scope>NUCLEOTIDE SEQUENCE</scope>
    <source>
        <strain evidence="2">68b</strain>
        <plasmid evidence="2">p2MP</plasmid>
    </source>
</reference>
<dbReference type="AlphaFoldDB" id="A0A0F7G1K5"/>
<geneLocation type="plasmid" evidence="2">
    <name>p2MP</name>
</geneLocation>
<organism evidence="2">
    <name type="scientific">Arthrobacter sp. 68b</name>
    <dbReference type="NCBI Taxonomy" id="311808"/>
    <lineage>
        <taxon>Bacteria</taxon>
        <taxon>Bacillati</taxon>
        <taxon>Actinomycetota</taxon>
        <taxon>Actinomycetes</taxon>
        <taxon>Micrococcales</taxon>
        <taxon>Micrococcaceae</taxon>
        <taxon>Arthrobacter</taxon>
    </lineage>
</organism>
<keyword evidence="2" id="KW-0614">Plasmid</keyword>
<sequence>MSAYVVVALEVNEEEQFAEYVEKVADSFGLYSVDVLASSSELEMIEGVAPSERIVILRFESPERARSWYSSPEYQRALPLRHAAADTKFMVTVKGLALA</sequence>
<name>A0A0F7G1K5_9MICC</name>
<dbReference type="PANTHER" id="PTHR41521">
    <property type="match status" value="1"/>
</dbReference>
<feature type="domain" description="DUF1330" evidence="1">
    <location>
        <begin position="2"/>
        <end position="91"/>
    </location>
</feature>
<dbReference type="InterPro" id="IPR010753">
    <property type="entry name" value="DUF1330"/>
</dbReference>
<dbReference type="SUPFAM" id="SSF54909">
    <property type="entry name" value="Dimeric alpha+beta barrel"/>
    <property type="match status" value="1"/>
</dbReference>
<accession>A0A0F7G1K5</accession>
<dbReference type="PANTHER" id="PTHR41521:SF4">
    <property type="entry name" value="BLR0684 PROTEIN"/>
    <property type="match status" value="1"/>
</dbReference>
<protein>
    <recommendedName>
        <fullName evidence="1">DUF1330 domain-containing protein</fullName>
    </recommendedName>
</protein>
<proteinExistence type="predicted"/>
<evidence type="ECO:0000313" key="2">
    <source>
        <dbReference type="EMBL" id="AKG47436.1"/>
    </source>
</evidence>
<dbReference type="EMBL" id="KJ410765">
    <property type="protein sequence ID" value="AKG47436.1"/>
    <property type="molecule type" value="Genomic_DNA"/>
</dbReference>